<organism evidence="3 4">
    <name type="scientific">Colocasia esculenta</name>
    <name type="common">Wild taro</name>
    <name type="synonym">Arum esculentum</name>
    <dbReference type="NCBI Taxonomy" id="4460"/>
    <lineage>
        <taxon>Eukaryota</taxon>
        <taxon>Viridiplantae</taxon>
        <taxon>Streptophyta</taxon>
        <taxon>Embryophyta</taxon>
        <taxon>Tracheophyta</taxon>
        <taxon>Spermatophyta</taxon>
        <taxon>Magnoliopsida</taxon>
        <taxon>Liliopsida</taxon>
        <taxon>Araceae</taxon>
        <taxon>Aroideae</taxon>
        <taxon>Colocasieae</taxon>
        <taxon>Colocasia</taxon>
    </lineage>
</organism>
<dbReference type="FunFam" id="1.25.40.10:FF:000361">
    <property type="entry name" value="Pentatricopeptide repeat-containing protein chloroplastic"/>
    <property type="match status" value="1"/>
</dbReference>
<dbReference type="FunFam" id="1.25.40.10:FF:000412">
    <property type="entry name" value="Putative pentatricopeptide repeat-containing protein"/>
    <property type="match status" value="1"/>
</dbReference>
<evidence type="ECO:0000256" key="1">
    <source>
        <dbReference type="ARBA" id="ARBA00022737"/>
    </source>
</evidence>
<proteinExistence type="predicted"/>
<dbReference type="NCBIfam" id="TIGR00756">
    <property type="entry name" value="PPR"/>
    <property type="match status" value="6"/>
</dbReference>
<dbReference type="GO" id="GO:0009451">
    <property type="term" value="P:RNA modification"/>
    <property type="evidence" value="ECO:0007669"/>
    <property type="project" value="InterPro"/>
</dbReference>
<dbReference type="OrthoDB" id="1904892at2759"/>
<dbReference type="Pfam" id="PF01535">
    <property type="entry name" value="PPR"/>
    <property type="match status" value="5"/>
</dbReference>
<feature type="repeat" description="PPR" evidence="2">
    <location>
        <begin position="5"/>
        <end position="39"/>
    </location>
</feature>
<comment type="caution">
    <text evidence="3">The sequence shown here is derived from an EMBL/GenBank/DDBJ whole genome shotgun (WGS) entry which is preliminary data.</text>
</comment>
<dbReference type="FunFam" id="1.25.40.10:FF:000344">
    <property type="entry name" value="Pentatricopeptide repeat-containing protein"/>
    <property type="match status" value="1"/>
</dbReference>
<protein>
    <recommendedName>
        <fullName evidence="5">Pentatricopeptide repeat-containing protein</fullName>
    </recommendedName>
</protein>
<sequence length="857" mass="95241">MPISHFRPWNAAIRSHCADGRYLDALAAFCQMHQAGLRPDCYAVAATAKSCALLTYVALGKSVHGFVTKGVLGSAPAYGQVIHAYVVKTGLEEETLVGNALVSMYAKCGSVTVDACRVFHLMTCKDVVSWNSIVAGLVENGFVAEAFDSFYQMVSMGLKPNYATVVNVLPVSALLPQGWHWGKEIHCYVLRSAMETVISVSNALMTHYARVGDLKDAEKVFRNMHLVDVVSWNTIISGYAMNGWHQRALALFHELLASGVEPDAVTLITVLPVCAHLRNIEEGKKIHNYILRTPVLQRDTTVGNALVSFYGKCGQLDYAFQTFANISDRDLISWNAMMAAYADNENVKGAVDILYHMHLRGIRPDSVTVLSILQICMFLGMGKTREIHGYSVRASLVETPAVGNAIIDAYAKCGCIEHAVKTFQSLSGRNIVSGNTMISVYMKHGSLEEAIKIFEEMTDRDLSTWNLMIQAFAQNDYVDQAISSFLKLQYQLMKPDLMSIMSILPVCARLASVHLVKQCHSYIIRGLLDDIRVEGALLDAYCKCGSIYDAQELFQSSSRKDLVTYTAMIGGYAMNGMAKEALATFYDMQQSDIKPDHVIITSLLSACSHAGLVDGGLKLFRTVGEAHGMKHTMEHYACVVDLFARRGQLREAYDFIVGMPCEANANVWGTLLGACRKYGEMKIGQLVANHLFAIEEKNIGNYVIMSNIYAADARWDAVEQVRMLLKAKELRKPAGCSWIEVERSRHVFIADDLSHPERIFIYDMVRFLNWEIKEPLSLEELINHFYTSPPTTFIFSPHEGYLLASSAFPSHSALEDHRLNDITSRLEPDKFQSHSASSALSRLVDVPRCFAVLRANI</sequence>
<dbReference type="Pfam" id="PF20431">
    <property type="entry name" value="E_motif"/>
    <property type="match status" value="1"/>
</dbReference>
<evidence type="ECO:0000313" key="4">
    <source>
        <dbReference type="Proteomes" id="UP000652761"/>
    </source>
</evidence>
<dbReference type="FunFam" id="1.25.40.10:FF:000381">
    <property type="entry name" value="Pentatricopeptide repeat-containing protein"/>
    <property type="match status" value="1"/>
</dbReference>
<dbReference type="EMBL" id="NMUH01001128">
    <property type="protein sequence ID" value="MQL89214.1"/>
    <property type="molecule type" value="Genomic_DNA"/>
</dbReference>
<dbReference type="Gene3D" id="1.25.40.10">
    <property type="entry name" value="Tetratricopeptide repeat domain"/>
    <property type="match status" value="5"/>
</dbReference>
<feature type="repeat" description="PPR" evidence="2">
    <location>
        <begin position="430"/>
        <end position="464"/>
    </location>
</feature>
<dbReference type="GO" id="GO:0003723">
    <property type="term" value="F:RNA binding"/>
    <property type="evidence" value="ECO:0007669"/>
    <property type="project" value="InterPro"/>
</dbReference>
<name>A0A843V6F4_COLES</name>
<evidence type="ECO:0008006" key="5">
    <source>
        <dbReference type="Google" id="ProtNLM"/>
    </source>
</evidence>
<evidence type="ECO:0000313" key="3">
    <source>
        <dbReference type="EMBL" id="MQL89214.1"/>
    </source>
</evidence>
<dbReference type="PANTHER" id="PTHR47926:SF481">
    <property type="entry name" value="TETRATRICOPEPTIDE-LIKE HELICAL DOMAIN SUPERFAMILY"/>
    <property type="match status" value="1"/>
</dbReference>
<keyword evidence="4" id="KW-1185">Reference proteome</keyword>
<dbReference type="InterPro" id="IPR046960">
    <property type="entry name" value="PPR_At4g14850-like_plant"/>
</dbReference>
<dbReference type="InterPro" id="IPR011990">
    <property type="entry name" value="TPR-like_helical_dom_sf"/>
</dbReference>
<feature type="repeat" description="PPR" evidence="2">
    <location>
        <begin position="330"/>
        <end position="364"/>
    </location>
</feature>
<dbReference type="FunFam" id="1.25.40.10:FF:000090">
    <property type="entry name" value="Pentatricopeptide repeat-containing protein, chloroplastic"/>
    <property type="match status" value="1"/>
</dbReference>
<dbReference type="Pfam" id="PF13041">
    <property type="entry name" value="PPR_2"/>
    <property type="match status" value="4"/>
</dbReference>
<dbReference type="InterPro" id="IPR002885">
    <property type="entry name" value="PPR_rpt"/>
</dbReference>
<dbReference type="PANTHER" id="PTHR47926">
    <property type="entry name" value="PENTATRICOPEPTIDE REPEAT-CONTAINING PROTEIN"/>
    <property type="match status" value="1"/>
</dbReference>
<dbReference type="PROSITE" id="PS51375">
    <property type="entry name" value="PPR"/>
    <property type="match status" value="6"/>
</dbReference>
<keyword evidence="1" id="KW-0677">Repeat</keyword>
<reference evidence="3" key="1">
    <citation type="submission" date="2017-07" db="EMBL/GenBank/DDBJ databases">
        <title>Taro Niue Genome Assembly and Annotation.</title>
        <authorList>
            <person name="Atibalentja N."/>
            <person name="Keating K."/>
            <person name="Fields C.J."/>
        </authorList>
    </citation>
    <scope>NUCLEOTIDE SEQUENCE</scope>
    <source>
        <strain evidence="3">Niue_2</strain>
        <tissue evidence="3">Leaf</tissue>
    </source>
</reference>
<feature type="repeat" description="PPR" evidence="2">
    <location>
        <begin position="561"/>
        <end position="595"/>
    </location>
</feature>
<dbReference type="InterPro" id="IPR046848">
    <property type="entry name" value="E_motif"/>
</dbReference>
<feature type="repeat" description="PPR" evidence="2">
    <location>
        <begin position="228"/>
        <end position="262"/>
    </location>
</feature>
<evidence type="ECO:0000256" key="2">
    <source>
        <dbReference type="PROSITE-ProRule" id="PRU00708"/>
    </source>
</evidence>
<gene>
    <name evidence="3" type="ORF">Taro_021796</name>
</gene>
<accession>A0A843V6F4</accession>
<feature type="repeat" description="PPR" evidence="2">
    <location>
        <begin position="126"/>
        <end position="160"/>
    </location>
</feature>
<dbReference type="Proteomes" id="UP000652761">
    <property type="component" value="Unassembled WGS sequence"/>
</dbReference>
<dbReference type="AlphaFoldDB" id="A0A843V6F4"/>